<feature type="chain" id="PRO_5026687061" evidence="1">
    <location>
        <begin position="26"/>
        <end position="219"/>
    </location>
</feature>
<evidence type="ECO:0000313" key="3">
    <source>
        <dbReference type="EMBL" id="CAA9353424.1"/>
    </source>
</evidence>
<dbReference type="Pfam" id="PF18312">
    <property type="entry name" value="ScsC_N"/>
    <property type="match status" value="1"/>
</dbReference>
<name>A0A6J4MAX4_9HYPH</name>
<dbReference type="CDD" id="cd03023">
    <property type="entry name" value="DsbA_Com1_like"/>
    <property type="match status" value="1"/>
</dbReference>
<dbReference type="InterPro" id="IPR001853">
    <property type="entry name" value="DSBA-like_thioredoxin_dom"/>
</dbReference>
<accession>A0A6J4MAX4</accession>
<dbReference type="GO" id="GO:0016491">
    <property type="term" value="F:oxidoreductase activity"/>
    <property type="evidence" value="ECO:0007669"/>
    <property type="project" value="InterPro"/>
</dbReference>
<protein>
    <submittedName>
        <fullName evidence="3">Outer membrane protein</fullName>
    </submittedName>
</protein>
<evidence type="ECO:0000256" key="1">
    <source>
        <dbReference type="SAM" id="SignalP"/>
    </source>
</evidence>
<dbReference type="AlphaFoldDB" id="A0A6J4MAX4"/>
<dbReference type="Pfam" id="PF01323">
    <property type="entry name" value="DSBA"/>
    <property type="match status" value="1"/>
</dbReference>
<sequence length="219" mass="24219">MRFRPLLRCVVLAATAALLPVLAVAQPAFTETQREAIGAMIRDYLVKNPEVLQEAMAELERRQTEGQKAAQATALRDSRESLLNSPRDIVAGNPTGDVTLVEFFDYNCGYCKRALADVRGLVKADPKLRVVLKDFQVLGPESLEASRVSLAVKQQLKGEKLFDYHTKLMETRGRVNGERALAVAKEMGLDMTKLQKDVEGPDVRLAIQENVKLGDQLGL</sequence>
<evidence type="ECO:0000259" key="2">
    <source>
        <dbReference type="PROSITE" id="PS51352"/>
    </source>
</evidence>
<gene>
    <name evidence="3" type="ORF">AVDCRST_MAG90-2544</name>
</gene>
<proteinExistence type="predicted"/>
<dbReference type="InterPro" id="IPR036249">
    <property type="entry name" value="Thioredoxin-like_sf"/>
</dbReference>
<dbReference type="InterPro" id="IPR013766">
    <property type="entry name" value="Thioredoxin_domain"/>
</dbReference>
<dbReference type="Gene3D" id="3.40.30.10">
    <property type="entry name" value="Glutaredoxin"/>
    <property type="match status" value="1"/>
</dbReference>
<feature type="domain" description="Thioredoxin" evidence="2">
    <location>
        <begin position="63"/>
        <end position="196"/>
    </location>
</feature>
<reference evidence="3" key="1">
    <citation type="submission" date="2020-02" db="EMBL/GenBank/DDBJ databases">
        <authorList>
            <person name="Meier V. D."/>
        </authorList>
    </citation>
    <scope>NUCLEOTIDE SEQUENCE</scope>
    <source>
        <strain evidence="3">AVDCRST_MAG90</strain>
    </source>
</reference>
<dbReference type="PROSITE" id="PS51352">
    <property type="entry name" value="THIOREDOXIN_2"/>
    <property type="match status" value="1"/>
</dbReference>
<dbReference type="SUPFAM" id="SSF52833">
    <property type="entry name" value="Thioredoxin-like"/>
    <property type="match status" value="1"/>
</dbReference>
<organism evidence="3">
    <name type="scientific">uncultured Microvirga sp</name>
    <dbReference type="NCBI Taxonomy" id="412392"/>
    <lineage>
        <taxon>Bacteria</taxon>
        <taxon>Pseudomonadati</taxon>
        <taxon>Pseudomonadota</taxon>
        <taxon>Alphaproteobacteria</taxon>
        <taxon>Hyphomicrobiales</taxon>
        <taxon>Methylobacteriaceae</taxon>
        <taxon>Microvirga</taxon>
        <taxon>environmental samples</taxon>
    </lineage>
</organism>
<dbReference type="InterPro" id="IPR041205">
    <property type="entry name" value="ScsC_N"/>
</dbReference>
<dbReference type="EMBL" id="CADCUC010000517">
    <property type="protein sequence ID" value="CAA9353424.1"/>
    <property type="molecule type" value="Genomic_DNA"/>
</dbReference>
<feature type="non-terminal residue" evidence="3">
    <location>
        <position position="219"/>
    </location>
</feature>
<feature type="signal peptide" evidence="1">
    <location>
        <begin position="1"/>
        <end position="25"/>
    </location>
</feature>
<keyword evidence="1" id="KW-0732">Signal</keyword>